<dbReference type="GO" id="GO:0009231">
    <property type="term" value="P:riboflavin biosynthetic process"/>
    <property type="evidence" value="ECO:0007669"/>
    <property type="project" value="InterPro"/>
</dbReference>
<dbReference type="GO" id="GO:0008703">
    <property type="term" value="F:5-amino-6-(5-phosphoribosylamino)uracil reductase activity"/>
    <property type="evidence" value="ECO:0007669"/>
    <property type="project" value="InterPro"/>
</dbReference>
<dbReference type="Gene3D" id="3.40.430.10">
    <property type="entry name" value="Dihydrofolate Reductase, subunit A"/>
    <property type="match status" value="1"/>
</dbReference>
<name>A0A2T0LXM9_9ACTN</name>
<dbReference type="EMBL" id="PVNG01000040">
    <property type="protein sequence ID" value="PRX48780.1"/>
    <property type="molecule type" value="Genomic_DNA"/>
</dbReference>
<reference evidence="2 3" key="1">
    <citation type="submission" date="2018-03" db="EMBL/GenBank/DDBJ databases">
        <title>Genomic Encyclopedia of Type Strains, Phase III (KMG-III): the genomes of soil and plant-associated and newly described type strains.</title>
        <authorList>
            <person name="Whitman W."/>
        </authorList>
    </citation>
    <scope>NUCLEOTIDE SEQUENCE [LARGE SCALE GENOMIC DNA]</scope>
    <source>
        <strain evidence="2 3">CGMCC 4.7104</strain>
    </source>
</reference>
<organism evidence="2 3">
    <name type="scientific">Nonomuraea fuscirosea</name>
    <dbReference type="NCBI Taxonomy" id="1291556"/>
    <lineage>
        <taxon>Bacteria</taxon>
        <taxon>Bacillati</taxon>
        <taxon>Actinomycetota</taxon>
        <taxon>Actinomycetes</taxon>
        <taxon>Streptosporangiales</taxon>
        <taxon>Streptosporangiaceae</taxon>
        <taxon>Nonomuraea</taxon>
    </lineage>
</organism>
<feature type="domain" description="Bacterial bifunctional deaminase-reductase C-terminal" evidence="1">
    <location>
        <begin position="2"/>
        <end position="182"/>
    </location>
</feature>
<gene>
    <name evidence="2" type="ORF">B0I32_14025</name>
</gene>
<keyword evidence="3" id="KW-1185">Reference proteome</keyword>
<dbReference type="InterPro" id="IPR024072">
    <property type="entry name" value="DHFR-like_dom_sf"/>
</dbReference>
<dbReference type="PANTHER" id="PTHR38011:SF11">
    <property type="entry name" value="2,5-DIAMINO-6-RIBOSYLAMINO-4(3H)-PYRIMIDINONE 5'-PHOSPHATE REDUCTASE"/>
    <property type="match status" value="1"/>
</dbReference>
<evidence type="ECO:0000259" key="1">
    <source>
        <dbReference type="Pfam" id="PF01872"/>
    </source>
</evidence>
<dbReference type="PANTHER" id="PTHR38011">
    <property type="entry name" value="DIHYDROFOLATE REDUCTASE FAMILY PROTEIN (AFU_ORTHOLOGUE AFUA_8G06820)"/>
    <property type="match status" value="1"/>
</dbReference>
<proteinExistence type="predicted"/>
<dbReference type="Proteomes" id="UP000238312">
    <property type="component" value="Unassembled WGS sequence"/>
</dbReference>
<protein>
    <submittedName>
        <fullName evidence="2">Dihydrofolate reductase</fullName>
    </submittedName>
</protein>
<dbReference type="Pfam" id="PF01872">
    <property type="entry name" value="RibD_C"/>
    <property type="match status" value="1"/>
</dbReference>
<sequence>MRKIVVSMWTTIDGFVAGPRDEMDWLLIDDQVLTYERKLVEGAGSLLLGRITHADFAGHWPQAAQDPDETEEMRAYARRVDIMKKIVVSASGNIAVWQNTRRLERVDPDEIIELKRGHGGDIVVYGSLEVIRCLVELGLVDEFHLLMHPTFLREGKALFGVGGPPQRLELLSAEPFTSGVILLKYQVADRVPPSS</sequence>
<dbReference type="SUPFAM" id="SSF53597">
    <property type="entry name" value="Dihydrofolate reductase-like"/>
    <property type="match status" value="1"/>
</dbReference>
<dbReference type="AlphaFoldDB" id="A0A2T0LXM9"/>
<evidence type="ECO:0000313" key="2">
    <source>
        <dbReference type="EMBL" id="PRX48780.1"/>
    </source>
</evidence>
<dbReference type="RefSeq" id="WP_181308788.1">
    <property type="nucleotide sequence ID" value="NZ_JBFAIL010000086.1"/>
</dbReference>
<comment type="caution">
    <text evidence="2">The sequence shown here is derived from an EMBL/GenBank/DDBJ whole genome shotgun (WGS) entry which is preliminary data.</text>
</comment>
<evidence type="ECO:0000313" key="3">
    <source>
        <dbReference type="Proteomes" id="UP000238312"/>
    </source>
</evidence>
<accession>A0A2T0LXM9</accession>
<dbReference type="InterPro" id="IPR002734">
    <property type="entry name" value="RibDG_C"/>
</dbReference>
<dbReference type="InterPro" id="IPR050765">
    <property type="entry name" value="Riboflavin_Biosynth_HTPR"/>
</dbReference>